<evidence type="ECO:0000256" key="1">
    <source>
        <dbReference type="PROSITE-ProRule" id="PRU00047"/>
    </source>
</evidence>
<accession>A0ABQ4WMY2</accession>
<dbReference type="GO" id="GO:0003964">
    <property type="term" value="F:RNA-directed DNA polymerase activity"/>
    <property type="evidence" value="ECO:0007669"/>
    <property type="project" value="UniProtKB-KW"/>
</dbReference>
<reference evidence="3" key="1">
    <citation type="journal article" date="2022" name="Int. J. Mol. Sci.">
        <title>Draft Genome of Tanacetum Coccineum: Genomic Comparison of Closely Related Tanacetum-Family Plants.</title>
        <authorList>
            <person name="Yamashiro T."/>
            <person name="Shiraishi A."/>
            <person name="Nakayama K."/>
            <person name="Satake H."/>
        </authorList>
    </citation>
    <scope>NUCLEOTIDE SEQUENCE</scope>
</reference>
<organism evidence="3 4">
    <name type="scientific">Tanacetum coccineum</name>
    <dbReference type="NCBI Taxonomy" id="301880"/>
    <lineage>
        <taxon>Eukaryota</taxon>
        <taxon>Viridiplantae</taxon>
        <taxon>Streptophyta</taxon>
        <taxon>Embryophyta</taxon>
        <taxon>Tracheophyta</taxon>
        <taxon>Spermatophyta</taxon>
        <taxon>Magnoliopsida</taxon>
        <taxon>eudicotyledons</taxon>
        <taxon>Gunneridae</taxon>
        <taxon>Pentapetalae</taxon>
        <taxon>asterids</taxon>
        <taxon>campanulids</taxon>
        <taxon>Asterales</taxon>
        <taxon>Asteraceae</taxon>
        <taxon>Asteroideae</taxon>
        <taxon>Anthemideae</taxon>
        <taxon>Anthemidinae</taxon>
        <taxon>Tanacetum</taxon>
    </lineage>
</organism>
<keyword evidence="1" id="KW-0479">Metal-binding</keyword>
<feature type="domain" description="CCHC-type" evidence="2">
    <location>
        <begin position="76"/>
        <end position="91"/>
    </location>
</feature>
<keyword evidence="3" id="KW-0548">Nucleotidyltransferase</keyword>
<evidence type="ECO:0000313" key="3">
    <source>
        <dbReference type="EMBL" id="GJS54215.1"/>
    </source>
</evidence>
<evidence type="ECO:0000313" key="4">
    <source>
        <dbReference type="Proteomes" id="UP001151760"/>
    </source>
</evidence>
<dbReference type="InterPro" id="IPR001878">
    <property type="entry name" value="Znf_CCHC"/>
</dbReference>
<dbReference type="SMART" id="SM00343">
    <property type="entry name" value="ZnF_C2HC"/>
    <property type="match status" value="1"/>
</dbReference>
<dbReference type="SUPFAM" id="SSF57756">
    <property type="entry name" value="Retrovirus zinc finger-like domains"/>
    <property type="match status" value="1"/>
</dbReference>
<keyword evidence="1" id="KW-0863">Zinc-finger</keyword>
<gene>
    <name evidence="3" type="ORF">Tco_0627577</name>
</gene>
<sequence length="205" mass="22916">MAGHTLLDRVIRNIWGIYPTSCCSKALPHDRSVLLQSAIKMLQHKLWSHRRDCMGTGNANAVNNQRVTVISQKIICYGCGNQGHYKRDCPERKNQSHKNQIEAFHIDLVPGAAPVATGTSINWRTSEMKELSEPLKELSGYRFIRPVPHLWGAPVLIDDLLISSKGSSGLLKNQTPKIYSPRTQAMNTKSIRDNIGVVDEAELYA</sequence>
<proteinExistence type="predicted"/>
<comment type="caution">
    <text evidence="3">The sequence shown here is derived from an EMBL/GenBank/DDBJ whole genome shotgun (WGS) entry which is preliminary data.</text>
</comment>
<keyword evidence="4" id="KW-1185">Reference proteome</keyword>
<reference evidence="3" key="2">
    <citation type="submission" date="2022-01" db="EMBL/GenBank/DDBJ databases">
        <authorList>
            <person name="Yamashiro T."/>
            <person name="Shiraishi A."/>
            <person name="Satake H."/>
            <person name="Nakayama K."/>
        </authorList>
    </citation>
    <scope>NUCLEOTIDE SEQUENCE</scope>
</reference>
<keyword evidence="3" id="KW-0808">Transferase</keyword>
<dbReference type="Proteomes" id="UP001151760">
    <property type="component" value="Unassembled WGS sequence"/>
</dbReference>
<dbReference type="Pfam" id="PF00098">
    <property type="entry name" value="zf-CCHC"/>
    <property type="match status" value="1"/>
</dbReference>
<keyword evidence="3" id="KW-0695">RNA-directed DNA polymerase</keyword>
<keyword evidence="1" id="KW-0862">Zinc</keyword>
<protein>
    <submittedName>
        <fullName evidence="3">Reverse transcriptase domain-containing protein</fullName>
    </submittedName>
</protein>
<name>A0ABQ4WMY2_9ASTR</name>
<dbReference type="Gene3D" id="4.10.60.10">
    <property type="entry name" value="Zinc finger, CCHC-type"/>
    <property type="match status" value="1"/>
</dbReference>
<dbReference type="PROSITE" id="PS50158">
    <property type="entry name" value="ZF_CCHC"/>
    <property type="match status" value="1"/>
</dbReference>
<evidence type="ECO:0000259" key="2">
    <source>
        <dbReference type="PROSITE" id="PS50158"/>
    </source>
</evidence>
<dbReference type="InterPro" id="IPR036875">
    <property type="entry name" value="Znf_CCHC_sf"/>
</dbReference>
<dbReference type="EMBL" id="BQNB010008781">
    <property type="protein sequence ID" value="GJS54215.1"/>
    <property type="molecule type" value="Genomic_DNA"/>
</dbReference>